<proteinExistence type="predicted"/>
<dbReference type="STRING" id="157733.AB986_15525"/>
<feature type="domain" description="DUF418" evidence="2">
    <location>
        <begin position="232"/>
        <end position="381"/>
    </location>
</feature>
<dbReference type="PANTHER" id="PTHR30590:SF2">
    <property type="entry name" value="INNER MEMBRANE PROTEIN"/>
    <property type="match status" value="1"/>
</dbReference>
<dbReference type="InterPro" id="IPR007349">
    <property type="entry name" value="DUF418"/>
</dbReference>
<reference evidence="3" key="1">
    <citation type="submission" date="2015-06" db="EMBL/GenBank/DDBJ databases">
        <authorList>
            <person name="Liu B."/>
            <person name="Wang J."/>
            <person name="Zhu Y."/>
            <person name="Liu G."/>
            <person name="Chen Q."/>
            <person name="Zheng C."/>
            <person name="Che J."/>
            <person name="Ge C."/>
            <person name="Shi H."/>
            <person name="Pan Z."/>
            <person name="Liu X."/>
        </authorList>
    </citation>
    <scope>NUCLEOTIDE SEQUENCE [LARGE SCALE GENOMIC DNA]</scope>
    <source>
        <strain evidence="3">DSM 16346</strain>
    </source>
</reference>
<dbReference type="Pfam" id="PF04235">
    <property type="entry name" value="DUF418"/>
    <property type="match status" value="1"/>
</dbReference>
<dbReference type="PANTHER" id="PTHR30590">
    <property type="entry name" value="INNER MEMBRANE PROTEIN"/>
    <property type="match status" value="1"/>
</dbReference>
<evidence type="ECO:0000313" key="3">
    <source>
        <dbReference type="EMBL" id="KMM37271.1"/>
    </source>
</evidence>
<comment type="caution">
    <text evidence="3">The sequence shown here is derived from an EMBL/GenBank/DDBJ whole genome shotgun (WGS) entry which is preliminary data.</text>
</comment>
<accession>A0A0J6CM17</accession>
<keyword evidence="1" id="KW-0812">Transmembrane</keyword>
<feature type="transmembrane region" description="Helical" evidence="1">
    <location>
        <begin position="251"/>
        <end position="268"/>
    </location>
</feature>
<keyword evidence="1" id="KW-0472">Membrane</keyword>
<name>A0A0J6CM17_9BACL</name>
<feature type="transmembrane region" description="Helical" evidence="1">
    <location>
        <begin position="312"/>
        <end position="329"/>
    </location>
</feature>
<keyword evidence="1" id="KW-1133">Transmembrane helix</keyword>
<feature type="transmembrane region" description="Helical" evidence="1">
    <location>
        <begin position="335"/>
        <end position="357"/>
    </location>
</feature>
<protein>
    <recommendedName>
        <fullName evidence="2">DUF418 domain-containing protein</fullName>
    </recommendedName>
</protein>
<dbReference type="InterPro" id="IPR052529">
    <property type="entry name" value="Bact_Transport_Assoc"/>
</dbReference>
<feature type="transmembrane region" description="Helical" evidence="1">
    <location>
        <begin position="280"/>
        <end position="300"/>
    </location>
</feature>
<feature type="transmembrane region" description="Helical" evidence="1">
    <location>
        <begin position="67"/>
        <end position="86"/>
    </location>
</feature>
<organism evidence="3 4">
    <name type="scientific">Guptibacillus hwajinpoensis</name>
    <dbReference type="NCBI Taxonomy" id="208199"/>
    <lineage>
        <taxon>Bacteria</taxon>
        <taxon>Bacillati</taxon>
        <taxon>Bacillota</taxon>
        <taxon>Bacilli</taxon>
        <taxon>Bacillales</taxon>
        <taxon>Guptibacillaceae</taxon>
        <taxon>Guptibacillus</taxon>
    </lineage>
</organism>
<feature type="transmembrane region" description="Helical" evidence="1">
    <location>
        <begin position="98"/>
        <end position="120"/>
    </location>
</feature>
<evidence type="ECO:0000259" key="2">
    <source>
        <dbReference type="Pfam" id="PF04235"/>
    </source>
</evidence>
<dbReference type="EMBL" id="LELK01000004">
    <property type="protein sequence ID" value="KMM37271.1"/>
    <property type="molecule type" value="Genomic_DNA"/>
</dbReference>
<feature type="transmembrane region" description="Helical" evidence="1">
    <location>
        <begin position="155"/>
        <end position="171"/>
    </location>
</feature>
<feature type="transmembrane region" description="Helical" evidence="1">
    <location>
        <begin position="126"/>
        <end position="143"/>
    </location>
</feature>
<sequence>MNKMTKSTLAPTAPNERIHSIDAMRGLALLGIFFVNMVDFHSPWMYVDQISYWGDDWNQFLMNAIDLFAQASFYPLFSFLFGYGFLILRNRLTDRGEAFRSVIVRRLLFLLALGIIHFTLIWHGDILFTYSLCGFLLLFFIHLEGKTLIKIGLSLWLFYVTIFFLLMLPFANADLTTHNPSAIEQSILVYGSGSYTEIMIQRLSDWYYVNGGLNGAFLLFTIFPYFLFGAGFAKKGWFNGDVSHLPLIKKMLFIGALGFVIKVSPFVFDSYAFSHLQDSLGGPLVSLFYLSSLSLLYYSGRRLKVFEWIGKMALTNYLLQSILGTFLFYHYGLGLYGSVEISTGVVLLIGFFVLQVLGSRSWLKAYQYGPVEWVWRMVTYQKRFSIKRNRKEGNSHENH</sequence>
<keyword evidence="4" id="KW-1185">Reference proteome</keyword>
<feature type="transmembrane region" description="Helical" evidence="1">
    <location>
        <begin position="206"/>
        <end position="230"/>
    </location>
</feature>
<evidence type="ECO:0000256" key="1">
    <source>
        <dbReference type="SAM" id="Phobius"/>
    </source>
</evidence>
<evidence type="ECO:0000313" key="4">
    <source>
        <dbReference type="Proteomes" id="UP000035996"/>
    </source>
</evidence>
<gene>
    <name evidence="3" type="ORF">AB986_15525</name>
</gene>
<dbReference type="Proteomes" id="UP000035996">
    <property type="component" value="Unassembled WGS sequence"/>
</dbReference>
<dbReference type="PATRIC" id="fig|157733.3.peg.1183"/>
<feature type="transmembrane region" description="Helical" evidence="1">
    <location>
        <begin position="27"/>
        <end position="47"/>
    </location>
</feature>
<dbReference type="AlphaFoldDB" id="A0A0J6CM17"/>